<organism evidence="3 4">
    <name type="scientific">Marasmius crinis-equi</name>
    <dbReference type="NCBI Taxonomy" id="585013"/>
    <lineage>
        <taxon>Eukaryota</taxon>
        <taxon>Fungi</taxon>
        <taxon>Dikarya</taxon>
        <taxon>Basidiomycota</taxon>
        <taxon>Agaricomycotina</taxon>
        <taxon>Agaricomycetes</taxon>
        <taxon>Agaricomycetidae</taxon>
        <taxon>Agaricales</taxon>
        <taxon>Marasmiineae</taxon>
        <taxon>Marasmiaceae</taxon>
        <taxon>Marasmius</taxon>
    </lineage>
</organism>
<feature type="transmembrane region" description="Helical" evidence="1">
    <location>
        <begin position="429"/>
        <end position="453"/>
    </location>
</feature>
<dbReference type="Proteomes" id="UP001465976">
    <property type="component" value="Unassembled WGS sequence"/>
</dbReference>
<feature type="transmembrane region" description="Helical" evidence="1">
    <location>
        <begin position="219"/>
        <end position="240"/>
    </location>
</feature>
<name>A0ABR3FCD1_9AGAR</name>
<evidence type="ECO:0000256" key="2">
    <source>
        <dbReference type="SAM" id="SignalP"/>
    </source>
</evidence>
<keyword evidence="1" id="KW-0812">Transmembrane</keyword>
<evidence type="ECO:0000256" key="1">
    <source>
        <dbReference type="SAM" id="Phobius"/>
    </source>
</evidence>
<feature type="transmembrane region" description="Helical" evidence="1">
    <location>
        <begin position="594"/>
        <end position="614"/>
    </location>
</feature>
<feature type="signal peptide" evidence="2">
    <location>
        <begin position="1"/>
        <end position="26"/>
    </location>
</feature>
<feature type="transmembrane region" description="Helical" evidence="1">
    <location>
        <begin position="465"/>
        <end position="489"/>
    </location>
</feature>
<keyword evidence="1" id="KW-1133">Transmembrane helix</keyword>
<proteinExistence type="predicted"/>
<accession>A0ABR3FCD1</accession>
<protein>
    <submittedName>
        <fullName evidence="3">Uncharacterized protein</fullName>
    </submittedName>
</protein>
<keyword evidence="4" id="KW-1185">Reference proteome</keyword>
<comment type="caution">
    <text evidence="3">The sequence shown here is derived from an EMBL/GenBank/DDBJ whole genome shotgun (WGS) entry which is preliminary data.</text>
</comment>
<gene>
    <name evidence="3" type="ORF">V5O48_008986</name>
</gene>
<sequence>MCSLRLSPTAVLELLIFLSLFQKVYASMDLATCLQHVKCGEWGPIGLNNRGEIVNNSVPYESNGTVRCSNATVFYPDATAISYADCRDHCGAGSHSLDASAFAQEFSAWLLPYLALLSQLPFGSQDKWQNLLAVLLTVGSPALAAYSITITVLNDRWLTRLFSPFSYPNSREAVHVLSSLQQSPLRTNIGECLLPSLVVLPLNDEWWHKLARLLDYSHSWSISAASSITWVVVAYVLSVVDSFEKLRSDDAWRELTSGSQSIGSLWLWLLPVVICWLQLSPKCDNERVREVMDHVNDIAYVATDDQVVLASRVNPHPAIHISDNDDQKTAILCADQYITVPIYNYSRLFTWTSAVQTVAGCFAQATRRAKNCLPVNSEVEWVPGGWNVKVRPENRSGTSFQIEAYCFPTPDVQAPQPERLGSSVWSRMFVASLAALFLQWSTAGAAFWTVYVTPTKGLGCRSVSYLIYAVTSTVVMFMLVSSSILAHYAMMYSSQLPFRPCHGSYDGLPTAPPAPASVTRKREISARLSILLRMVGKSLAVCNAVWITLSCSLQLLGFYDSCYCDGGVIGLGEERAYVASEFTKDDISTVQGPWIGGVLLAVGTSVLFLLFINLMRQSPKAKSGGGTL</sequence>
<feature type="transmembrane region" description="Helical" evidence="1">
    <location>
        <begin position="530"/>
        <end position="549"/>
    </location>
</feature>
<reference evidence="3 4" key="1">
    <citation type="submission" date="2024-02" db="EMBL/GenBank/DDBJ databases">
        <title>A draft genome for the cacao thread blight pathogen Marasmius crinis-equi.</title>
        <authorList>
            <person name="Cohen S.P."/>
            <person name="Baruah I.K."/>
            <person name="Amoako-Attah I."/>
            <person name="Bukari Y."/>
            <person name="Meinhardt L.W."/>
            <person name="Bailey B.A."/>
        </authorList>
    </citation>
    <scope>NUCLEOTIDE SEQUENCE [LARGE SCALE GENOMIC DNA]</scope>
    <source>
        <strain evidence="3 4">GH-76</strain>
    </source>
</reference>
<feature type="transmembrane region" description="Helical" evidence="1">
    <location>
        <begin position="131"/>
        <end position="153"/>
    </location>
</feature>
<evidence type="ECO:0000313" key="4">
    <source>
        <dbReference type="Proteomes" id="UP001465976"/>
    </source>
</evidence>
<evidence type="ECO:0000313" key="3">
    <source>
        <dbReference type="EMBL" id="KAL0572972.1"/>
    </source>
</evidence>
<keyword evidence="2" id="KW-0732">Signal</keyword>
<dbReference type="EMBL" id="JBAHYK010000559">
    <property type="protein sequence ID" value="KAL0572972.1"/>
    <property type="molecule type" value="Genomic_DNA"/>
</dbReference>
<keyword evidence="1" id="KW-0472">Membrane</keyword>
<feature type="chain" id="PRO_5045673577" evidence="2">
    <location>
        <begin position="27"/>
        <end position="628"/>
    </location>
</feature>